<dbReference type="AlphaFoldDB" id="A0A8T1PJT4"/>
<name>A0A8T1PJT4_CARIL</name>
<proteinExistence type="predicted"/>
<sequence length="140" mass="15659">MATFCRSALAPGSRSLVVVPLESLLQFRYMAVLKAKLSELSSICGGILNKLDSICEDQMVVMGVGNQVMYKLALAPLELCKGVYSEFGGLTRKLRDFEAETQTLMSQENMVALVSRTGRHLQRYNKGRRQVVDVEEKIRK</sequence>
<organism evidence="1 2">
    <name type="scientific">Carya illinoinensis</name>
    <name type="common">Pecan</name>
    <dbReference type="NCBI Taxonomy" id="32201"/>
    <lineage>
        <taxon>Eukaryota</taxon>
        <taxon>Viridiplantae</taxon>
        <taxon>Streptophyta</taxon>
        <taxon>Embryophyta</taxon>
        <taxon>Tracheophyta</taxon>
        <taxon>Spermatophyta</taxon>
        <taxon>Magnoliopsida</taxon>
        <taxon>eudicotyledons</taxon>
        <taxon>Gunneridae</taxon>
        <taxon>Pentapetalae</taxon>
        <taxon>rosids</taxon>
        <taxon>fabids</taxon>
        <taxon>Fagales</taxon>
        <taxon>Juglandaceae</taxon>
        <taxon>Carya</taxon>
    </lineage>
</organism>
<keyword evidence="2" id="KW-1185">Reference proteome</keyword>
<evidence type="ECO:0000313" key="2">
    <source>
        <dbReference type="Proteomes" id="UP000811609"/>
    </source>
</evidence>
<comment type="caution">
    <text evidence="1">The sequence shown here is derived from an EMBL/GenBank/DDBJ whole genome shotgun (WGS) entry which is preliminary data.</text>
</comment>
<evidence type="ECO:0000313" key="1">
    <source>
        <dbReference type="EMBL" id="KAG6641322.1"/>
    </source>
</evidence>
<gene>
    <name evidence="1" type="ORF">CIPAW_09G064900</name>
</gene>
<accession>A0A8T1PJT4</accession>
<dbReference type="Proteomes" id="UP000811609">
    <property type="component" value="Chromosome 9"/>
</dbReference>
<dbReference type="EMBL" id="CM031817">
    <property type="protein sequence ID" value="KAG6641322.1"/>
    <property type="molecule type" value="Genomic_DNA"/>
</dbReference>
<reference evidence="1" key="1">
    <citation type="submission" date="2020-12" db="EMBL/GenBank/DDBJ databases">
        <title>WGS assembly of Carya illinoinensis cv. Pawnee.</title>
        <authorList>
            <person name="Platts A."/>
            <person name="Shu S."/>
            <person name="Wright S."/>
            <person name="Barry K."/>
            <person name="Edger P."/>
            <person name="Pires J.C."/>
            <person name="Schmutz J."/>
        </authorList>
    </citation>
    <scope>NUCLEOTIDE SEQUENCE</scope>
    <source>
        <tissue evidence="1">Leaf</tissue>
    </source>
</reference>
<protein>
    <submittedName>
        <fullName evidence="1">Uncharacterized protein</fullName>
    </submittedName>
</protein>